<dbReference type="EMBL" id="JABANU010000016">
    <property type="protein sequence ID" value="MBI5975391.1"/>
    <property type="molecule type" value="Genomic_DNA"/>
</dbReference>
<proteinExistence type="predicted"/>
<keyword evidence="3" id="KW-1185">Reference proteome</keyword>
<protein>
    <submittedName>
        <fullName evidence="2">Uncharacterized protein</fullName>
    </submittedName>
</protein>
<reference evidence="2 3" key="1">
    <citation type="submission" date="2020-04" db="EMBL/GenBank/DDBJ databases">
        <title>Staphylococcus species from domestic dog.</title>
        <authorList>
            <person name="Paterson G.K."/>
        </authorList>
    </citation>
    <scope>NUCLEOTIDE SEQUENCE [LARGE SCALE GENOMIC DNA]</scope>
    <source>
        <strain evidence="2 3">H16/1A</strain>
    </source>
</reference>
<name>A0ABS0T9J0_9STAP</name>
<gene>
    <name evidence="2" type="ORF">HHH54_07210</name>
</gene>
<feature type="coiled-coil region" evidence="1">
    <location>
        <begin position="140"/>
        <end position="174"/>
    </location>
</feature>
<evidence type="ECO:0000256" key="1">
    <source>
        <dbReference type="SAM" id="Coils"/>
    </source>
</evidence>
<keyword evidence="1" id="KW-0175">Coiled coil</keyword>
<accession>A0ABS0T9J0</accession>
<evidence type="ECO:0000313" key="3">
    <source>
        <dbReference type="Proteomes" id="UP000751852"/>
    </source>
</evidence>
<comment type="caution">
    <text evidence="2">The sequence shown here is derived from an EMBL/GenBank/DDBJ whole genome shotgun (WGS) entry which is preliminary data.</text>
</comment>
<sequence length="188" mass="22448">MFENETTVTSSNYECMYVKLGSTDHSIYTDENFESETHLLEHKNNVFEVLYEYDNSQKVAIKHQKHVYFTYKNDVIPMLFSEYDLHANHIELIFYDNGWFSYEVGSDSEESIDITNEWQLIANHFKILNVLQMEKYAISIKKLLDDNIHARESLSQLSKEKEKILKRYLNLRKSKLGQIQVKLWEFRS</sequence>
<evidence type="ECO:0000313" key="2">
    <source>
        <dbReference type="EMBL" id="MBI5975391.1"/>
    </source>
</evidence>
<dbReference type="RefSeq" id="WP_198618169.1">
    <property type="nucleotide sequence ID" value="NZ_JABANU010000016.1"/>
</dbReference>
<dbReference type="Proteomes" id="UP000751852">
    <property type="component" value="Unassembled WGS sequence"/>
</dbReference>
<organism evidence="2 3">
    <name type="scientific">Staphylococcus canis</name>
    <dbReference type="NCBI Taxonomy" id="2724942"/>
    <lineage>
        <taxon>Bacteria</taxon>
        <taxon>Bacillati</taxon>
        <taxon>Bacillota</taxon>
        <taxon>Bacilli</taxon>
        <taxon>Bacillales</taxon>
        <taxon>Staphylococcaceae</taxon>
        <taxon>Staphylococcus</taxon>
    </lineage>
</organism>